<organism evidence="1 2">
    <name type="scientific">Asterophora parasitica</name>
    <dbReference type="NCBI Taxonomy" id="117018"/>
    <lineage>
        <taxon>Eukaryota</taxon>
        <taxon>Fungi</taxon>
        <taxon>Dikarya</taxon>
        <taxon>Basidiomycota</taxon>
        <taxon>Agaricomycotina</taxon>
        <taxon>Agaricomycetes</taxon>
        <taxon>Agaricomycetidae</taxon>
        <taxon>Agaricales</taxon>
        <taxon>Tricholomatineae</taxon>
        <taxon>Lyophyllaceae</taxon>
        <taxon>Asterophora</taxon>
    </lineage>
</organism>
<dbReference type="AlphaFoldDB" id="A0A9P7G7W1"/>
<gene>
    <name evidence="1" type="ORF">DXG03_003027</name>
</gene>
<sequence length="123" mass="13235">MTHPSRPSFTLNGTLSSPAESVVCSARSSLTINDTLPADTTFPLARSSNHALSISAGPTLTLESSPPSEYQLDIEHTPVQDDPREWSSLRKNVSLTLISFASLISGLAGTIQNRELHPFGLFK</sequence>
<keyword evidence="2" id="KW-1185">Reference proteome</keyword>
<comment type="caution">
    <text evidence="1">The sequence shown here is derived from an EMBL/GenBank/DDBJ whole genome shotgun (WGS) entry which is preliminary data.</text>
</comment>
<dbReference type="Proteomes" id="UP000775547">
    <property type="component" value="Unassembled WGS sequence"/>
</dbReference>
<evidence type="ECO:0000313" key="1">
    <source>
        <dbReference type="EMBL" id="KAG5642307.1"/>
    </source>
</evidence>
<dbReference type="OrthoDB" id="3049383at2759"/>
<protein>
    <submittedName>
        <fullName evidence="1">Uncharacterized protein</fullName>
    </submittedName>
</protein>
<dbReference type="EMBL" id="JABCKV010000197">
    <property type="protein sequence ID" value="KAG5642307.1"/>
    <property type="molecule type" value="Genomic_DNA"/>
</dbReference>
<proteinExistence type="predicted"/>
<reference evidence="1" key="2">
    <citation type="submission" date="2021-10" db="EMBL/GenBank/DDBJ databases">
        <title>Phylogenomics reveals ancestral predisposition of the termite-cultivated fungus Termitomyces towards a domesticated lifestyle.</title>
        <authorList>
            <person name="Auxier B."/>
            <person name="Grum-Grzhimaylo A."/>
            <person name="Cardenas M.E."/>
            <person name="Lodge J.D."/>
            <person name="Laessoe T."/>
            <person name="Pedersen O."/>
            <person name="Smith M.E."/>
            <person name="Kuyper T.W."/>
            <person name="Franco-Molano E.A."/>
            <person name="Baroni T.J."/>
            <person name="Aanen D.K."/>
        </authorList>
    </citation>
    <scope>NUCLEOTIDE SEQUENCE</scope>
    <source>
        <strain evidence="1">AP01</strain>
        <tissue evidence="1">Mycelium</tissue>
    </source>
</reference>
<reference evidence="1" key="1">
    <citation type="submission" date="2020-07" db="EMBL/GenBank/DDBJ databases">
        <authorList>
            <person name="Nieuwenhuis M."/>
            <person name="Van De Peppel L.J.J."/>
        </authorList>
    </citation>
    <scope>NUCLEOTIDE SEQUENCE</scope>
    <source>
        <strain evidence="1">AP01</strain>
        <tissue evidence="1">Mycelium</tissue>
    </source>
</reference>
<accession>A0A9P7G7W1</accession>
<name>A0A9P7G7W1_9AGAR</name>
<evidence type="ECO:0000313" key="2">
    <source>
        <dbReference type="Proteomes" id="UP000775547"/>
    </source>
</evidence>